<protein>
    <submittedName>
        <fullName evidence="1">Uncharacterized protein</fullName>
    </submittedName>
</protein>
<evidence type="ECO:0000313" key="1">
    <source>
        <dbReference type="EMBL" id="GIY60485.1"/>
    </source>
</evidence>
<gene>
    <name evidence="1" type="ORF">CEXT_45071</name>
</gene>
<sequence>MHNEPMVTEVDYIKLALQVAELSGKCQISESDVDGGVPKLCPFQGLAAVVSVYACSDIFNPQPASRQHLEAESFTAKAAAQLKSEPETSCKPRKPAGVINSAVNSPSNLCTSQSFNRSRLVAAILQFHPFGFPPDRSLLGK</sequence>
<reference evidence="1 2" key="1">
    <citation type="submission" date="2021-06" db="EMBL/GenBank/DDBJ databases">
        <title>Caerostris extrusa draft genome.</title>
        <authorList>
            <person name="Kono N."/>
            <person name="Arakawa K."/>
        </authorList>
    </citation>
    <scope>NUCLEOTIDE SEQUENCE [LARGE SCALE GENOMIC DNA]</scope>
</reference>
<accession>A0AAV4US23</accession>
<dbReference type="EMBL" id="BPLR01013332">
    <property type="protein sequence ID" value="GIY60485.1"/>
    <property type="molecule type" value="Genomic_DNA"/>
</dbReference>
<evidence type="ECO:0000313" key="2">
    <source>
        <dbReference type="Proteomes" id="UP001054945"/>
    </source>
</evidence>
<dbReference type="AlphaFoldDB" id="A0AAV4US23"/>
<dbReference type="Proteomes" id="UP001054945">
    <property type="component" value="Unassembled WGS sequence"/>
</dbReference>
<comment type="caution">
    <text evidence="1">The sequence shown here is derived from an EMBL/GenBank/DDBJ whole genome shotgun (WGS) entry which is preliminary data.</text>
</comment>
<proteinExistence type="predicted"/>
<name>A0AAV4US23_CAEEX</name>
<keyword evidence="2" id="KW-1185">Reference proteome</keyword>
<organism evidence="1 2">
    <name type="scientific">Caerostris extrusa</name>
    <name type="common">Bark spider</name>
    <name type="synonym">Caerostris bankana</name>
    <dbReference type="NCBI Taxonomy" id="172846"/>
    <lineage>
        <taxon>Eukaryota</taxon>
        <taxon>Metazoa</taxon>
        <taxon>Ecdysozoa</taxon>
        <taxon>Arthropoda</taxon>
        <taxon>Chelicerata</taxon>
        <taxon>Arachnida</taxon>
        <taxon>Araneae</taxon>
        <taxon>Araneomorphae</taxon>
        <taxon>Entelegynae</taxon>
        <taxon>Araneoidea</taxon>
        <taxon>Araneidae</taxon>
        <taxon>Caerostris</taxon>
    </lineage>
</organism>